<dbReference type="InterPro" id="IPR050648">
    <property type="entry name" value="F-box_LRR-repeat"/>
</dbReference>
<dbReference type="CDD" id="cd12109">
    <property type="entry name" value="Hr_FBXL5"/>
    <property type="match status" value="1"/>
</dbReference>
<dbReference type="PROSITE" id="PS50181">
    <property type="entry name" value="FBOX"/>
    <property type="match status" value="1"/>
</dbReference>
<dbReference type="SMART" id="SM00367">
    <property type="entry name" value="LRR_CC"/>
    <property type="match status" value="5"/>
</dbReference>
<dbReference type="OrthoDB" id="10257471at2759"/>
<dbReference type="SMART" id="SM00256">
    <property type="entry name" value="FBOX"/>
    <property type="match status" value="1"/>
</dbReference>
<dbReference type="SUPFAM" id="SSF81383">
    <property type="entry name" value="F-box domain"/>
    <property type="match status" value="1"/>
</dbReference>
<keyword evidence="3" id="KW-0833">Ubl conjugation pathway</keyword>
<gene>
    <name evidence="4" type="ORF">CTOB1V02_LOCUS1669</name>
</gene>
<name>A0A7R8W2P2_9CRUS</name>
<dbReference type="PANTHER" id="PTHR13382">
    <property type="entry name" value="MITOCHONDRIAL ATP SYNTHASE COUPLING FACTOR B"/>
    <property type="match status" value="1"/>
</dbReference>
<sequence>MTEYPPEVDMFSVPHSRMKYLVQGYVERVERTNFQDLAEFDQLLNDLMMTFLEFKRHEQIENSLIVRRLRSKLRSLSIFNDTVHHCHEDSQLKFMTELLEEGFYCLKKPVAERLRYGETLRSALKHFTETFIPHMEEEEEIFQPLLIKYFGYEELKLLQSTVLRWHFEASDAFSDPRTKPETEESDSSRAAEDIIPSELWLEVFKHLNSPRDMLRSVQVCKSWNETILSSSELWEEVALKDFIRRVDHQATGSPSSLDPIQVLPEYSLSGFVDSLLKRVGRSVRKLSFSGSEFGPFINSTLVRHALEWTPELRELDLSGCSNISAASFRCSSEASNQISLHLLNDVNLSGCRWIDDRAIETLVAAFRPGTTSLQSLNLSGCWLLSNASLGALRPFCADLRFLELSGVYQLTGPALSEFVHASCPRLSPLNLYYCDNVENGPYQQEANGCQNLGTKDCCRNWYED</sequence>
<evidence type="ECO:0000256" key="1">
    <source>
        <dbReference type="ARBA" id="ARBA00022490"/>
    </source>
</evidence>
<proteinExistence type="predicted"/>
<dbReference type="EMBL" id="OB660240">
    <property type="protein sequence ID" value="CAD7223689.1"/>
    <property type="molecule type" value="Genomic_DNA"/>
</dbReference>
<dbReference type="GO" id="GO:0005737">
    <property type="term" value="C:cytoplasm"/>
    <property type="evidence" value="ECO:0007669"/>
    <property type="project" value="TreeGrafter"/>
</dbReference>
<evidence type="ECO:0000313" key="4">
    <source>
        <dbReference type="EMBL" id="CAD7223689.1"/>
    </source>
</evidence>
<dbReference type="SUPFAM" id="SSF52047">
    <property type="entry name" value="RNI-like"/>
    <property type="match status" value="1"/>
</dbReference>
<evidence type="ECO:0000256" key="3">
    <source>
        <dbReference type="ARBA" id="ARBA00022786"/>
    </source>
</evidence>
<reference evidence="4" key="1">
    <citation type="submission" date="2020-11" db="EMBL/GenBank/DDBJ databases">
        <authorList>
            <person name="Tran Van P."/>
        </authorList>
    </citation>
    <scope>NUCLEOTIDE SEQUENCE</scope>
</reference>
<protein>
    <submittedName>
        <fullName evidence="4">Uncharacterized protein</fullName>
    </submittedName>
</protein>
<dbReference type="InterPro" id="IPR036047">
    <property type="entry name" value="F-box-like_dom_sf"/>
</dbReference>
<dbReference type="InterPro" id="IPR045808">
    <property type="entry name" value="Hr_FBXL5"/>
</dbReference>
<dbReference type="Gene3D" id="1.20.120.520">
    <property type="entry name" value="nmb1532 protein domain like"/>
    <property type="match status" value="1"/>
</dbReference>
<dbReference type="InterPro" id="IPR032675">
    <property type="entry name" value="LRR_dom_sf"/>
</dbReference>
<dbReference type="GO" id="GO:0046872">
    <property type="term" value="F:metal ion binding"/>
    <property type="evidence" value="ECO:0007669"/>
    <property type="project" value="UniProtKB-KW"/>
</dbReference>
<accession>A0A7R8W2P2</accession>
<dbReference type="InterPro" id="IPR001810">
    <property type="entry name" value="F-box_dom"/>
</dbReference>
<dbReference type="GO" id="GO:0006879">
    <property type="term" value="P:intracellular iron ion homeostasis"/>
    <property type="evidence" value="ECO:0007669"/>
    <property type="project" value="InterPro"/>
</dbReference>
<dbReference type="InterPro" id="IPR006553">
    <property type="entry name" value="Leu-rich_rpt_Cys-con_subtyp"/>
</dbReference>
<evidence type="ECO:0000256" key="2">
    <source>
        <dbReference type="ARBA" id="ARBA00022723"/>
    </source>
</evidence>
<dbReference type="Gene3D" id="3.80.10.10">
    <property type="entry name" value="Ribonuclease Inhibitor"/>
    <property type="match status" value="1"/>
</dbReference>
<organism evidence="4">
    <name type="scientific">Cyprideis torosa</name>
    <dbReference type="NCBI Taxonomy" id="163714"/>
    <lineage>
        <taxon>Eukaryota</taxon>
        <taxon>Metazoa</taxon>
        <taxon>Ecdysozoa</taxon>
        <taxon>Arthropoda</taxon>
        <taxon>Crustacea</taxon>
        <taxon>Oligostraca</taxon>
        <taxon>Ostracoda</taxon>
        <taxon>Podocopa</taxon>
        <taxon>Podocopida</taxon>
        <taxon>Cytherocopina</taxon>
        <taxon>Cytheroidea</taxon>
        <taxon>Cytherideidae</taxon>
        <taxon>Cyprideis</taxon>
    </lineage>
</organism>
<dbReference type="AlphaFoldDB" id="A0A7R8W2P2"/>
<keyword evidence="2" id="KW-0479">Metal-binding</keyword>
<keyword evidence="1" id="KW-0963">Cytoplasm</keyword>
<dbReference type="Pfam" id="PF12937">
    <property type="entry name" value="F-box-like"/>
    <property type="match status" value="1"/>
</dbReference>